<feature type="binding site" evidence="4">
    <location>
        <position position="193"/>
    </location>
    <ligand>
        <name>ATP</name>
        <dbReference type="ChEBI" id="CHEBI:30616"/>
    </ligand>
</feature>
<feature type="compositionally biased region" description="Polar residues" evidence="5">
    <location>
        <begin position="771"/>
        <end position="782"/>
    </location>
</feature>
<feature type="compositionally biased region" description="Basic and acidic residues" evidence="5">
    <location>
        <begin position="783"/>
        <end position="792"/>
    </location>
</feature>
<feature type="region of interest" description="Disordered" evidence="5">
    <location>
        <begin position="626"/>
        <end position="712"/>
    </location>
</feature>
<feature type="compositionally biased region" description="Polar residues" evidence="5">
    <location>
        <begin position="567"/>
        <end position="581"/>
    </location>
</feature>
<accession>A0A6G1GRP7</accession>
<dbReference type="PROSITE" id="PS00107">
    <property type="entry name" value="PROTEIN_KINASE_ATP"/>
    <property type="match status" value="1"/>
</dbReference>
<dbReference type="SMART" id="SM00220">
    <property type="entry name" value="S_TKc"/>
    <property type="match status" value="1"/>
</dbReference>
<evidence type="ECO:0000256" key="1">
    <source>
        <dbReference type="ARBA" id="ARBA00005575"/>
    </source>
</evidence>
<dbReference type="PANTHER" id="PTHR24347">
    <property type="entry name" value="SERINE/THREONINE-PROTEIN KINASE"/>
    <property type="match status" value="1"/>
</dbReference>
<protein>
    <submittedName>
        <fullName evidence="8">Kinase-like protein</fullName>
    </submittedName>
</protein>
<dbReference type="Proteomes" id="UP000800041">
    <property type="component" value="Unassembled WGS sequence"/>
</dbReference>
<keyword evidence="8" id="KW-0808">Transferase</keyword>
<dbReference type="Gene3D" id="3.30.200.20">
    <property type="entry name" value="Phosphorylase Kinase, domain 1"/>
    <property type="match status" value="2"/>
</dbReference>
<dbReference type="PROSITE" id="PS50006">
    <property type="entry name" value="FHA_DOMAIN"/>
    <property type="match status" value="1"/>
</dbReference>
<dbReference type="Gene3D" id="1.10.510.10">
    <property type="entry name" value="Transferase(Phosphotransferase) domain 1"/>
    <property type="match status" value="1"/>
</dbReference>
<dbReference type="Pfam" id="PF00069">
    <property type="entry name" value="Pkinase"/>
    <property type="match status" value="1"/>
</dbReference>
<reference evidence="8" key="1">
    <citation type="journal article" date="2020" name="Stud. Mycol.">
        <title>101 Dothideomycetes genomes: a test case for predicting lifestyles and emergence of pathogens.</title>
        <authorList>
            <person name="Haridas S."/>
            <person name="Albert R."/>
            <person name="Binder M."/>
            <person name="Bloem J."/>
            <person name="Labutti K."/>
            <person name="Salamov A."/>
            <person name="Andreopoulos B."/>
            <person name="Baker S."/>
            <person name="Barry K."/>
            <person name="Bills G."/>
            <person name="Bluhm B."/>
            <person name="Cannon C."/>
            <person name="Castanera R."/>
            <person name="Culley D."/>
            <person name="Daum C."/>
            <person name="Ezra D."/>
            <person name="Gonzalez J."/>
            <person name="Henrissat B."/>
            <person name="Kuo A."/>
            <person name="Liang C."/>
            <person name="Lipzen A."/>
            <person name="Lutzoni F."/>
            <person name="Magnuson J."/>
            <person name="Mondo S."/>
            <person name="Nolan M."/>
            <person name="Ohm R."/>
            <person name="Pangilinan J."/>
            <person name="Park H.-J."/>
            <person name="Ramirez L."/>
            <person name="Alfaro M."/>
            <person name="Sun H."/>
            <person name="Tritt A."/>
            <person name="Yoshinaga Y."/>
            <person name="Zwiers L.-H."/>
            <person name="Turgeon B."/>
            <person name="Goodwin S."/>
            <person name="Spatafora J."/>
            <person name="Crous P."/>
            <person name="Grigoriev I."/>
        </authorList>
    </citation>
    <scope>NUCLEOTIDE SEQUENCE</scope>
    <source>
        <strain evidence="8">CBS 113979</strain>
    </source>
</reference>
<feature type="domain" description="FHA" evidence="6">
    <location>
        <begin position="40"/>
        <end position="97"/>
    </location>
</feature>
<dbReference type="GO" id="GO:0005524">
    <property type="term" value="F:ATP binding"/>
    <property type="evidence" value="ECO:0007669"/>
    <property type="project" value="UniProtKB-UniRule"/>
</dbReference>
<gene>
    <name evidence="8" type="ORF">K402DRAFT_167511</name>
</gene>
<dbReference type="InterPro" id="IPR008271">
    <property type="entry name" value="Ser/Thr_kinase_AS"/>
</dbReference>
<evidence type="ECO:0000256" key="4">
    <source>
        <dbReference type="PROSITE-ProRule" id="PRU10141"/>
    </source>
</evidence>
<dbReference type="OrthoDB" id="74764at2759"/>
<evidence type="ECO:0000256" key="5">
    <source>
        <dbReference type="SAM" id="MobiDB-lite"/>
    </source>
</evidence>
<dbReference type="EMBL" id="ML977175">
    <property type="protein sequence ID" value="KAF1983482.1"/>
    <property type="molecule type" value="Genomic_DNA"/>
</dbReference>
<dbReference type="PROSITE" id="PS50011">
    <property type="entry name" value="PROTEIN_KINASE_DOM"/>
    <property type="match status" value="1"/>
</dbReference>
<comment type="similarity">
    <text evidence="1">Belongs to the protein kinase superfamily. CAMK Ser/Thr protein kinase family. CHEK2 subfamily.</text>
</comment>
<evidence type="ECO:0000259" key="6">
    <source>
        <dbReference type="PROSITE" id="PS50006"/>
    </source>
</evidence>
<feature type="domain" description="Protein kinase" evidence="7">
    <location>
        <begin position="164"/>
        <end position="489"/>
    </location>
</feature>
<evidence type="ECO:0000256" key="3">
    <source>
        <dbReference type="ARBA" id="ARBA00022840"/>
    </source>
</evidence>
<evidence type="ECO:0000259" key="7">
    <source>
        <dbReference type="PROSITE" id="PS50011"/>
    </source>
</evidence>
<dbReference type="InterPro" id="IPR017441">
    <property type="entry name" value="Protein_kinase_ATP_BS"/>
</dbReference>
<keyword evidence="2 4" id="KW-0547">Nucleotide-binding</keyword>
<feature type="compositionally biased region" description="Acidic residues" evidence="5">
    <location>
        <begin position="649"/>
        <end position="659"/>
    </location>
</feature>
<feature type="compositionally biased region" description="Basic and acidic residues" evidence="5">
    <location>
        <begin position="554"/>
        <end position="564"/>
    </location>
</feature>
<dbReference type="Gene3D" id="2.60.200.20">
    <property type="match status" value="1"/>
</dbReference>
<feature type="compositionally biased region" description="Acidic residues" evidence="5">
    <location>
        <begin position="793"/>
        <end position="805"/>
    </location>
</feature>
<dbReference type="InterPro" id="IPR000719">
    <property type="entry name" value="Prot_kinase_dom"/>
</dbReference>
<name>A0A6G1GRP7_9PEZI</name>
<keyword evidence="9" id="KW-1185">Reference proteome</keyword>
<organism evidence="8 9">
    <name type="scientific">Aulographum hederae CBS 113979</name>
    <dbReference type="NCBI Taxonomy" id="1176131"/>
    <lineage>
        <taxon>Eukaryota</taxon>
        <taxon>Fungi</taxon>
        <taxon>Dikarya</taxon>
        <taxon>Ascomycota</taxon>
        <taxon>Pezizomycotina</taxon>
        <taxon>Dothideomycetes</taxon>
        <taxon>Pleosporomycetidae</taxon>
        <taxon>Aulographales</taxon>
        <taxon>Aulographaceae</taxon>
    </lineage>
</organism>
<dbReference type="InterPro" id="IPR008984">
    <property type="entry name" value="SMAD_FHA_dom_sf"/>
</dbReference>
<dbReference type="PROSITE" id="PS00108">
    <property type="entry name" value="PROTEIN_KINASE_ST"/>
    <property type="match status" value="1"/>
</dbReference>
<dbReference type="InterPro" id="IPR000253">
    <property type="entry name" value="FHA_dom"/>
</dbReference>
<feature type="compositionally biased region" description="Basic and acidic residues" evidence="5">
    <location>
        <begin position="678"/>
        <end position="687"/>
    </location>
</feature>
<proteinExistence type="inferred from homology"/>
<evidence type="ECO:0000256" key="2">
    <source>
        <dbReference type="ARBA" id="ARBA00022741"/>
    </source>
</evidence>
<feature type="region of interest" description="Disordered" evidence="5">
    <location>
        <begin position="206"/>
        <end position="225"/>
    </location>
</feature>
<dbReference type="GO" id="GO:0004672">
    <property type="term" value="F:protein kinase activity"/>
    <property type="evidence" value="ECO:0007669"/>
    <property type="project" value="InterPro"/>
</dbReference>
<feature type="region of interest" description="Disordered" evidence="5">
    <location>
        <begin position="763"/>
        <end position="806"/>
    </location>
</feature>
<keyword evidence="3 4" id="KW-0067">ATP-binding</keyword>
<feature type="region of interest" description="Disordered" evidence="5">
    <location>
        <begin position="554"/>
        <end position="596"/>
    </location>
</feature>
<dbReference type="AlphaFoldDB" id="A0A6G1GRP7"/>
<feature type="compositionally biased region" description="Basic and acidic residues" evidence="5">
    <location>
        <begin position="660"/>
        <end position="669"/>
    </location>
</feature>
<keyword evidence="8" id="KW-0418">Kinase</keyword>
<dbReference type="SUPFAM" id="SSF49879">
    <property type="entry name" value="SMAD/FHA domain"/>
    <property type="match status" value="1"/>
</dbReference>
<dbReference type="InterPro" id="IPR011009">
    <property type="entry name" value="Kinase-like_dom_sf"/>
</dbReference>
<feature type="compositionally biased region" description="Polar residues" evidence="5">
    <location>
        <begin position="626"/>
        <end position="639"/>
    </location>
</feature>
<evidence type="ECO:0000313" key="8">
    <source>
        <dbReference type="EMBL" id="KAF1983482.1"/>
    </source>
</evidence>
<evidence type="ECO:0000313" key="9">
    <source>
        <dbReference type="Proteomes" id="UP000800041"/>
    </source>
</evidence>
<dbReference type="SUPFAM" id="SSF56112">
    <property type="entry name" value="Protein kinase-like (PK-like)"/>
    <property type="match status" value="1"/>
</dbReference>
<sequence>MSNNNDGRVAELIVVDYSFNGMKWDGVERGLIPIYPKEILLVGRVTQCKDGTPMFRDPTISNHHLRIHCVVFEEDYKSGILPLIYAEDLSANGSNLHKFNDEAPYSMKKTSAPQSMQKRGALLLDDGDEIALSSTVVVRLESYQPHEDTSYGRKESQRFHDRYVITHRQLGVGGNGRVFAAIHVKSQRQLACKVVDIRRYNVDSAQSEELSSDSSPEHHDHEQSIIPARTDWLKRNIGQQKIRNKRLIKELREFEILKDMDHPNIIKLEKVIMSENTVFIFQELITGGDLFSYLEFKGGSLNDVEAAVVVRQILEAVKYLHDQDIVHRDLKPDNILVTSMDRGARLVLTDFGSAFNIGKHASKSQRSLKRMFSVIGTVEYAAPEIYGRNPLVDEAKGYSKAVDMWSVGTIITALVSGDVIFTNRNRSNFKGKPKKIILHLSANCNLDVLDKSEEWKGVGNRPKDLVRKLLVLDESQRLNVDEALAHPWFTNPLYAAELDAIYERSISSWTPRRKVLNLIERLDASPLGNIGSSSDSASRHFSTTALSRDLLTREANKSHSEQRPHSKSVQDSQATSSTDSMGDSAGVVEELVRGPTPSSRIRIETAYSYIDNLTSVRAEDYGLPRRSSSVLGQSMSNLDISHRQRSQPFEEEEGSTESDNEVRFSEHSHPYAGGDSADVFRESRSYLDDPGSDNGLRHRSSFHPDAGPGARNESLELDLSLDFQTSADKSGDQSYGSALHVDHSMQEIALLEDSNADTFIPETPPFPSNLPHAQSSVQSSISELDRKRAVHFDEDEDNDEDEDDWDRIVGGKAPVQFKRKKIDYDVDIPV</sequence>